<dbReference type="AlphaFoldDB" id="A0A2P6ARB0"/>
<feature type="signal peptide" evidence="1">
    <location>
        <begin position="1"/>
        <end position="21"/>
    </location>
</feature>
<keyword evidence="1" id="KW-0732">Signal</keyword>
<protein>
    <submittedName>
        <fullName evidence="2">Uncharacterized protein</fullName>
    </submittedName>
</protein>
<proteinExistence type="predicted"/>
<evidence type="ECO:0000313" key="2">
    <source>
        <dbReference type="EMBL" id="PQA35974.1"/>
    </source>
</evidence>
<organism evidence="2 3">
    <name type="scientific">Amnimonas aquatica</name>
    <dbReference type="NCBI Taxonomy" id="2094561"/>
    <lineage>
        <taxon>Bacteria</taxon>
        <taxon>Pseudomonadati</taxon>
        <taxon>Pseudomonadota</taxon>
        <taxon>Gammaproteobacteria</taxon>
        <taxon>Moraxellales</taxon>
        <taxon>Moraxellaceae</taxon>
        <taxon>Amnimonas</taxon>
    </lineage>
</organism>
<evidence type="ECO:0000313" key="3">
    <source>
        <dbReference type="Proteomes" id="UP000243900"/>
    </source>
</evidence>
<reference evidence="3" key="1">
    <citation type="submission" date="2018-02" db="EMBL/GenBank/DDBJ databases">
        <title>Genome sequencing of Solimonas sp. HR-BB.</title>
        <authorList>
            <person name="Lee Y."/>
            <person name="Jeon C.O."/>
        </authorList>
    </citation>
    <scope>NUCLEOTIDE SEQUENCE [LARGE SCALE GENOMIC DNA]</scope>
    <source>
        <strain evidence="3">HR-E</strain>
    </source>
</reference>
<keyword evidence="3" id="KW-1185">Reference proteome</keyword>
<sequence length="140" mass="14320">MAIRRGVTAAMLLAQAAAAGAADMKTALSACRAEPAEEARLACYDAIVIADAATAAPLASWHGRNGTDSFAFTASAGDRLVISHDDVVLVGALKDAAGHLLENLHQAGRGSFTVPFRAAGDYQLSLSATGSWTARLEGGH</sequence>
<name>A0A2P6ARB0_9GAMM</name>
<feature type="chain" id="PRO_5015138636" evidence="1">
    <location>
        <begin position="22"/>
        <end position="140"/>
    </location>
</feature>
<gene>
    <name evidence="2" type="ORF">C5O18_08040</name>
</gene>
<accession>A0A2P6ARB0</accession>
<evidence type="ECO:0000256" key="1">
    <source>
        <dbReference type="SAM" id="SignalP"/>
    </source>
</evidence>
<comment type="caution">
    <text evidence="2">The sequence shown here is derived from an EMBL/GenBank/DDBJ whole genome shotgun (WGS) entry which is preliminary data.</text>
</comment>
<dbReference type="EMBL" id="PTQZ01000214">
    <property type="protein sequence ID" value="PQA35974.1"/>
    <property type="molecule type" value="Genomic_DNA"/>
</dbReference>
<dbReference type="Proteomes" id="UP000243900">
    <property type="component" value="Unassembled WGS sequence"/>
</dbReference>